<protein>
    <submittedName>
        <fullName evidence="1">Uncharacterized protein</fullName>
    </submittedName>
</protein>
<dbReference type="KEGG" id="amd:AMED_0235"/>
<organism evidence="1 2">
    <name type="scientific">Amycolatopsis mediterranei (strain U-32)</name>
    <dbReference type="NCBI Taxonomy" id="749927"/>
    <lineage>
        <taxon>Bacteria</taxon>
        <taxon>Bacillati</taxon>
        <taxon>Actinomycetota</taxon>
        <taxon>Actinomycetes</taxon>
        <taxon>Pseudonocardiales</taxon>
        <taxon>Pseudonocardiaceae</taxon>
        <taxon>Amycolatopsis</taxon>
    </lineage>
</organism>
<dbReference type="OrthoDB" id="3622714at2"/>
<gene>
    <name evidence="1" type="ordered locus">AMED_0235</name>
</gene>
<dbReference type="RefSeq" id="WP_013222185.1">
    <property type="nucleotide sequence ID" value="NC_014318.1"/>
</dbReference>
<dbReference type="GeneID" id="92868030"/>
<proteinExistence type="predicted"/>
<dbReference type="eggNOG" id="ENOG50348JQ">
    <property type="taxonomic scope" value="Bacteria"/>
</dbReference>
<accession>A0A0H3CUU1</accession>
<name>A0A0H3CUU1_AMYMU</name>
<evidence type="ECO:0000313" key="2">
    <source>
        <dbReference type="Proteomes" id="UP000000328"/>
    </source>
</evidence>
<dbReference type="PATRIC" id="fig|749927.5.peg.241"/>
<dbReference type="EMBL" id="CP002000">
    <property type="protein sequence ID" value="ADJ42058.1"/>
    <property type="molecule type" value="Genomic_DNA"/>
</dbReference>
<dbReference type="HOGENOM" id="CLU_117639_1_0_11"/>
<sequence>MLIADGGGGGSIADIVNPLSSAGMSAAVKSVTAETQKLVDAAKGGGFKITPEGVKPIRDALTELVNDLGDLQYKSFLLDQTPQLGNHPYGLAVAKHDQKSASAADGGATQVLQELREVARQADEALARAAGLYKETESQAFSALQTKQA</sequence>
<reference evidence="1 2" key="1">
    <citation type="journal article" date="2010" name="Cell Res.">
        <title>Complete genome sequence of the rifamycin SV-producing Amycolatopsis mediterranei U32 revealed its genetic characteristics in phylogeny and metabolism.</title>
        <authorList>
            <person name="Zhao W."/>
            <person name="Zhong Y."/>
            <person name="Yuan H."/>
            <person name="Wang J."/>
            <person name="Zheng H."/>
            <person name="Wang Y."/>
            <person name="Cen X."/>
            <person name="Xu F."/>
            <person name="Bai J."/>
            <person name="Han X."/>
            <person name="Lu G."/>
            <person name="Zhu Y."/>
            <person name="Shao Z."/>
            <person name="Yan H."/>
            <person name="Li C."/>
            <person name="Peng N."/>
            <person name="Zhang Z."/>
            <person name="Zhang Y."/>
            <person name="Lin W."/>
            <person name="Fan Y."/>
            <person name="Qin Z."/>
            <person name="Hu Y."/>
            <person name="Zhu B."/>
            <person name="Wang S."/>
            <person name="Ding X."/>
            <person name="Zhao G.P."/>
        </authorList>
    </citation>
    <scope>NUCLEOTIDE SEQUENCE [LARGE SCALE GENOMIC DNA]</scope>
    <source>
        <strain evidence="2">U-32</strain>
    </source>
</reference>
<evidence type="ECO:0000313" key="1">
    <source>
        <dbReference type="EMBL" id="ADJ42058.1"/>
    </source>
</evidence>
<dbReference type="Proteomes" id="UP000000328">
    <property type="component" value="Chromosome"/>
</dbReference>
<dbReference type="AlphaFoldDB" id="A0A0H3CUU1"/>